<organism evidence="2 3">
    <name type="scientific">Durusdinium trenchii</name>
    <dbReference type="NCBI Taxonomy" id="1381693"/>
    <lineage>
        <taxon>Eukaryota</taxon>
        <taxon>Sar</taxon>
        <taxon>Alveolata</taxon>
        <taxon>Dinophyceae</taxon>
        <taxon>Suessiales</taxon>
        <taxon>Symbiodiniaceae</taxon>
        <taxon>Durusdinium</taxon>
    </lineage>
</organism>
<reference evidence="2 3" key="1">
    <citation type="submission" date="2024-02" db="EMBL/GenBank/DDBJ databases">
        <authorList>
            <person name="Chen Y."/>
            <person name="Shah S."/>
            <person name="Dougan E. K."/>
            <person name="Thang M."/>
            <person name="Chan C."/>
        </authorList>
    </citation>
    <scope>NUCLEOTIDE SEQUENCE [LARGE SCALE GENOMIC DNA]</scope>
</reference>
<proteinExistence type="predicted"/>
<gene>
    <name evidence="2" type="ORF">CCMP2556_LOCUS17142</name>
</gene>
<accession>A0ABP0KRG4</accession>
<evidence type="ECO:0000256" key="1">
    <source>
        <dbReference type="SAM" id="MobiDB-lite"/>
    </source>
</evidence>
<keyword evidence="3" id="KW-1185">Reference proteome</keyword>
<evidence type="ECO:0000313" key="3">
    <source>
        <dbReference type="Proteomes" id="UP001642484"/>
    </source>
</evidence>
<comment type="caution">
    <text evidence="2">The sequence shown here is derived from an EMBL/GenBank/DDBJ whole genome shotgun (WGS) entry which is preliminary data.</text>
</comment>
<dbReference type="Proteomes" id="UP001642484">
    <property type="component" value="Unassembled WGS sequence"/>
</dbReference>
<protein>
    <submittedName>
        <fullName evidence="2">Uncharacterized protein</fullName>
    </submittedName>
</protein>
<dbReference type="EMBL" id="CAXAMN010009402">
    <property type="protein sequence ID" value="CAK9028524.1"/>
    <property type="molecule type" value="Genomic_DNA"/>
</dbReference>
<name>A0ABP0KRG4_9DINO</name>
<evidence type="ECO:0000313" key="2">
    <source>
        <dbReference type="EMBL" id="CAK9028524.1"/>
    </source>
</evidence>
<sequence length="381" mass="42729">MDPEAERHFKLSHSIDGCQYATATSAAHRKRLEEQPAQSFQIFHPEAAKALRIQSEALQGLSAADLKVNLLDFKAALKKRMLEETSGRTEDALQAAITSMEEAKAANKQIQDQGTAFMEQFALNPVEISARPTELKHKLKRCLFCPTAPLDWHEVPDPSDMLRHYLPAMRALQDGKNPWAGHPKLLEERPDLKHTVATAEPGAASTPGALGPAVTGPGMATLNEMDEEEFSPPLPDWAQPKAGAPSAKEMDKYRALERRTHPCSFGSDMVEPFHYTDQEVEEQRRREVRESRTWDLKSLIHIYSTRYTFKYIYSLWCSLPLAIESKQRGKDAPGSATKTRNLKRTEARKEASSFLAALGLDKPTDKEEWRRVLREMGGPGA</sequence>
<feature type="region of interest" description="Disordered" evidence="1">
    <location>
        <begin position="327"/>
        <end position="348"/>
    </location>
</feature>